<dbReference type="Gene3D" id="1.20.5.300">
    <property type="match status" value="1"/>
</dbReference>
<feature type="coiled-coil region" evidence="1">
    <location>
        <begin position="92"/>
        <end position="154"/>
    </location>
</feature>
<proteinExistence type="predicted"/>
<sequence length="316" mass="35856">MMKQCRCGKEIESDKNFAQCSVEKDCQSHFACVGIRESTWLGQGSGRRKNWICPFHRNIVKRQDVTSTSIRRDNPSVSSELISTKEHRELSQRDMEELKKFLGERLDRLESTIDGLRAELKSQREEIAQVKKDNSELKSENSILKKELATVKLQLNTFESYTRRKNLIIRGIKKNEDEDLKEVVLQLSGKLGLEASRADLTDIFRLPTKKVTAASPIVVKLATQNIRDKFISASKKKRLSEADLVGGGDRQIGIYCEEHIGPGTKQVFNHCLDSKRKGLLSQLWIAAGRVCVRLVPGGESFRIDSVESLEKIIQKK</sequence>
<reference evidence="2" key="2">
    <citation type="submission" date="2014-07" db="EMBL/GenBank/DDBJ databases">
        <authorList>
            <person name="Hull J."/>
        </authorList>
    </citation>
    <scope>NUCLEOTIDE SEQUENCE</scope>
</reference>
<dbReference type="AlphaFoldDB" id="A0A0A9XT02"/>
<protein>
    <submittedName>
        <fullName evidence="2">Putative membrane protein yttA</fullName>
    </submittedName>
</protein>
<evidence type="ECO:0000313" key="2">
    <source>
        <dbReference type="EMBL" id="JAG23074.1"/>
    </source>
</evidence>
<organism evidence="2">
    <name type="scientific">Lygus hesperus</name>
    <name type="common">Western plant bug</name>
    <dbReference type="NCBI Taxonomy" id="30085"/>
    <lineage>
        <taxon>Eukaryota</taxon>
        <taxon>Metazoa</taxon>
        <taxon>Ecdysozoa</taxon>
        <taxon>Arthropoda</taxon>
        <taxon>Hexapoda</taxon>
        <taxon>Insecta</taxon>
        <taxon>Pterygota</taxon>
        <taxon>Neoptera</taxon>
        <taxon>Paraneoptera</taxon>
        <taxon>Hemiptera</taxon>
        <taxon>Heteroptera</taxon>
        <taxon>Panheteroptera</taxon>
        <taxon>Cimicomorpha</taxon>
        <taxon>Miridae</taxon>
        <taxon>Mirini</taxon>
        <taxon>Lygus</taxon>
    </lineage>
</organism>
<evidence type="ECO:0000256" key="1">
    <source>
        <dbReference type="SAM" id="Coils"/>
    </source>
</evidence>
<name>A0A0A9XT02_LYGHE</name>
<keyword evidence="1" id="KW-0175">Coiled coil</keyword>
<accession>A0A0A9XT02</accession>
<dbReference type="EMBL" id="GBHO01020530">
    <property type="protein sequence ID" value="JAG23074.1"/>
    <property type="molecule type" value="Transcribed_RNA"/>
</dbReference>
<gene>
    <name evidence="2" type="primary">yttA</name>
    <name evidence="2" type="ORF">CM83_101730</name>
</gene>
<reference evidence="2" key="1">
    <citation type="journal article" date="2014" name="PLoS ONE">
        <title>Transcriptome-Based Identification of ABC Transporters in the Western Tarnished Plant Bug Lygus hesperus.</title>
        <authorList>
            <person name="Hull J.J."/>
            <person name="Chaney K."/>
            <person name="Geib S.M."/>
            <person name="Fabrick J.A."/>
            <person name="Brent C.S."/>
            <person name="Walsh D."/>
            <person name="Lavine L.C."/>
        </authorList>
    </citation>
    <scope>NUCLEOTIDE SEQUENCE</scope>
</reference>